<dbReference type="EMBL" id="CP094298">
    <property type="protein sequence ID" value="UNZ03109.1"/>
    <property type="molecule type" value="Genomic_DNA"/>
</dbReference>
<evidence type="ECO:0000256" key="3">
    <source>
        <dbReference type="ARBA" id="ARBA00023163"/>
    </source>
</evidence>
<dbReference type="PANTHER" id="PTHR46796:SF15">
    <property type="entry name" value="BLL1074 PROTEIN"/>
    <property type="match status" value="1"/>
</dbReference>
<dbReference type="PROSITE" id="PS01124">
    <property type="entry name" value="HTH_ARAC_FAMILY_2"/>
    <property type="match status" value="1"/>
</dbReference>
<evidence type="ECO:0000256" key="1">
    <source>
        <dbReference type="ARBA" id="ARBA00023015"/>
    </source>
</evidence>
<dbReference type="Pfam" id="PF20240">
    <property type="entry name" value="DUF6597"/>
    <property type="match status" value="1"/>
</dbReference>
<dbReference type="InterPro" id="IPR046532">
    <property type="entry name" value="DUF6597"/>
</dbReference>
<proteinExistence type="predicted"/>
<accession>A0ABY3YZG3</accession>
<dbReference type="Proteomes" id="UP000829494">
    <property type="component" value="Chromosome"/>
</dbReference>
<organism evidence="5 6">
    <name type="scientific">Streptomyces rimosus subsp. rimosus</name>
    <dbReference type="NCBI Taxonomy" id="132474"/>
    <lineage>
        <taxon>Bacteria</taxon>
        <taxon>Bacillati</taxon>
        <taxon>Actinomycetota</taxon>
        <taxon>Actinomycetes</taxon>
        <taxon>Kitasatosporales</taxon>
        <taxon>Streptomycetaceae</taxon>
        <taxon>Streptomyces</taxon>
    </lineage>
</organism>
<dbReference type="SMART" id="SM00342">
    <property type="entry name" value="HTH_ARAC"/>
    <property type="match status" value="1"/>
</dbReference>
<protein>
    <submittedName>
        <fullName evidence="5">Helix-turn-helix domain protein</fullName>
    </submittedName>
</protein>
<evidence type="ECO:0000256" key="2">
    <source>
        <dbReference type="ARBA" id="ARBA00023125"/>
    </source>
</evidence>
<name>A0ABY3YZG3_STRRM</name>
<reference evidence="5 6" key="1">
    <citation type="submission" date="2022-03" db="EMBL/GenBank/DDBJ databases">
        <title>Complete genome of Streptomyces rimosus ssp. rimosus R7 (=ATCC 10970).</title>
        <authorList>
            <person name="Beganovic S."/>
            <person name="Ruckert C."/>
            <person name="Busche T."/>
            <person name="Kalinowski J."/>
            <person name="Wittmann C."/>
        </authorList>
    </citation>
    <scope>NUCLEOTIDE SEQUENCE [LARGE SCALE GENOMIC DNA]</scope>
    <source>
        <strain evidence="5 6">R7</strain>
    </source>
</reference>
<feature type="domain" description="HTH araC/xylS-type" evidence="4">
    <location>
        <begin position="178"/>
        <end position="267"/>
    </location>
</feature>
<sequence length="276" mass="28540">MGPPVTGCTRSTDRTLPAFPCHAGDVSADGDGSVRRGADGECGGYRERASRLPGAVVWAKRAPGGVPGAPQRVLPDGCTDLLWMDGRLTVAGPDTTAHAPAVRPGSLVVGLRFAPGQGPAVLGVPAHVLRDQRVPLDELWPRDRVARLAGTLAGTGSPGRVLEEIAVDRLRAAADPPDPARGMIAAALADGRPVAEVARTVGVGERQLYRRCLTAFGYGPKTLARVLRLVRALELARGGMPYADVAARAGYADQAHLAREVKALAGVPLGVLVASG</sequence>
<dbReference type="Gene3D" id="1.10.10.60">
    <property type="entry name" value="Homeodomain-like"/>
    <property type="match status" value="1"/>
</dbReference>
<evidence type="ECO:0000259" key="4">
    <source>
        <dbReference type="PROSITE" id="PS01124"/>
    </source>
</evidence>
<dbReference type="Pfam" id="PF12833">
    <property type="entry name" value="HTH_18"/>
    <property type="match status" value="1"/>
</dbReference>
<keyword evidence="2" id="KW-0238">DNA-binding</keyword>
<dbReference type="PANTHER" id="PTHR46796">
    <property type="entry name" value="HTH-TYPE TRANSCRIPTIONAL ACTIVATOR RHAS-RELATED"/>
    <property type="match status" value="1"/>
</dbReference>
<dbReference type="InterPro" id="IPR018060">
    <property type="entry name" value="HTH_AraC"/>
</dbReference>
<keyword evidence="6" id="KW-1185">Reference proteome</keyword>
<evidence type="ECO:0000313" key="5">
    <source>
        <dbReference type="EMBL" id="UNZ03109.1"/>
    </source>
</evidence>
<keyword evidence="1" id="KW-0805">Transcription regulation</keyword>
<dbReference type="InterPro" id="IPR050204">
    <property type="entry name" value="AraC_XylS_family_regulators"/>
</dbReference>
<gene>
    <name evidence="5" type="ORF">SRIMR7_13215</name>
</gene>
<evidence type="ECO:0000313" key="6">
    <source>
        <dbReference type="Proteomes" id="UP000829494"/>
    </source>
</evidence>
<keyword evidence="3" id="KW-0804">Transcription</keyword>